<feature type="region of interest" description="Disordered" evidence="1">
    <location>
        <begin position="1"/>
        <end position="33"/>
    </location>
</feature>
<accession>A0A1D2JEH7</accession>
<sequence length="81" mass="8680">MSHRHPNPHRTKAKQQPTGTFPQASDASPKPLRSLQRHVVFEPGNCDIARCDGAAEQEGRGGGGLHPVSDDSSPTTAVERL</sequence>
<feature type="compositionally biased region" description="Polar residues" evidence="1">
    <location>
        <begin position="14"/>
        <end position="26"/>
    </location>
</feature>
<feature type="compositionally biased region" description="Polar residues" evidence="1">
    <location>
        <begin position="70"/>
        <end position="81"/>
    </location>
</feature>
<dbReference type="EMBL" id="LZYO01000152">
    <property type="protein sequence ID" value="ODH28009.1"/>
    <property type="molecule type" value="Genomic_DNA"/>
</dbReference>
<organism evidence="2 3">
    <name type="scientific">Paracoccidioides brasiliensis</name>
    <dbReference type="NCBI Taxonomy" id="121759"/>
    <lineage>
        <taxon>Eukaryota</taxon>
        <taxon>Fungi</taxon>
        <taxon>Dikarya</taxon>
        <taxon>Ascomycota</taxon>
        <taxon>Pezizomycotina</taxon>
        <taxon>Eurotiomycetes</taxon>
        <taxon>Eurotiomycetidae</taxon>
        <taxon>Onygenales</taxon>
        <taxon>Ajellomycetaceae</taxon>
        <taxon>Paracoccidioides</taxon>
    </lineage>
</organism>
<protein>
    <submittedName>
        <fullName evidence="2">Uncharacterized protein</fullName>
    </submittedName>
</protein>
<comment type="caution">
    <text evidence="2">The sequence shown here is derived from an EMBL/GenBank/DDBJ whole genome shotgun (WGS) entry which is preliminary data.</text>
</comment>
<evidence type="ECO:0000256" key="1">
    <source>
        <dbReference type="SAM" id="MobiDB-lite"/>
    </source>
</evidence>
<feature type="region of interest" description="Disordered" evidence="1">
    <location>
        <begin position="52"/>
        <end position="81"/>
    </location>
</feature>
<name>A0A1D2JEH7_PARBR</name>
<evidence type="ECO:0000313" key="2">
    <source>
        <dbReference type="EMBL" id="ODH28009.1"/>
    </source>
</evidence>
<gene>
    <name evidence="2" type="ORF">ACO22_04028</name>
</gene>
<dbReference type="AlphaFoldDB" id="A0A1D2JEH7"/>
<feature type="compositionally biased region" description="Basic residues" evidence="1">
    <location>
        <begin position="1"/>
        <end position="13"/>
    </location>
</feature>
<reference evidence="2 3" key="1">
    <citation type="submission" date="2016-06" db="EMBL/GenBank/DDBJ databases">
        <authorList>
            <person name="Kjaerup R.B."/>
            <person name="Dalgaard T.S."/>
            <person name="Juul-Madsen H.R."/>
        </authorList>
    </citation>
    <scope>NUCLEOTIDE SEQUENCE [LARGE SCALE GENOMIC DNA]</scope>
    <source>
        <strain evidence="2 3">Pb300</strain>
    </source>
</reference>
<evidence type="ECO:0000313" key="3">
    <source>
        <dbReference type="Proteomes" id="UP000242814"/>
    </source>
</evidence>
<proteinExistence type="predicted"/>
<dbReference type="VEuPathDB" id="FungiDB:PABG_12340"/>
<dbReference type="Proteomes" id="UP000242814">
    <property type="component" value="Unassembled WGS sequence"/>
</dbReference>